<evidence type="ECO:0000256" key="1">
    <source>
        <dbReference type="ARBA" id="ARBA00022553"/>
    </source>
</evidence>
<evidence type="ECO:0000313" key="9">
    <source>
        <dbReference type="Proteomes" id="UP000234331"/>
    </source>
</evidence>
<keyword evidence="4" id="KW-0804">Transcription</keyword>
<dbReference type="InterPro" id="IPR000792">
    <property type="entry name" value="Tscrpt_reg_LuxR_C"/>
</dbReference>
<dbReference type="PANTHER" id="PTHR43214:SF24">
    <property type="entry name" value="TRANSCRIPTIONAL REGULATORY PROTEIN NARL-RELATED"/>
    <property type="match status" value="1"/>
</dbReference>
<dbReference type="GO" id="GO:0003677">
    <property type="term" value="F:DNA binding"/>
    <property type="evidence" value="ECO:0007669"/>
    <property type="project" value="UniProtKB-KW"/>
</dbReference>
<evidence type="ECO:0000256" key="4">
    <source>
        <dbReference type="ARBA" id="ARBA00023163"/>
    </source>
</evidence>
<keyword evidence="1 5" id="KW-0597">Phosphoprotein</keyword>
<evidence type="ECO:0000313" key="8">
    <source>
        <dbReference type="EMBL" id="SNQ50300.1"/>
    </source>
</evidence>
<dbReference type="OrthoDB" id="3519926at2"/>
<dbReference type="PRINTS" id="PR00038">
    <property type="entry name" value="HTHLUXR"/>
</dbReference>
<dbReference type="PANTHER" id="PTHR43214">
    <property type="entry name" value="TWO-COMPONENT RESPONSE REGULATOR"/>
    <property type="match status" value="1"/>
</dbReference>
<keyword evidence="3" id="KW-0238">DNA-binding</keyword>
<dbReference type="SUPFAM" id="SSF52172">
    <property type="entry name" value="CheY-like"/>
    <property type="match status" value="1"/>
</dbReference>
<evidence type="ECO:0000256" key="2">
    <source>
        <dbReference type="ARBA" id="ARBA00023015"/>
    </source>
</evidence>
<keyword evidence="9" id="KW-1185">Reference proteome</keyword>
<dbReference type="Proteomes" id="UP000234331">
    <property type="component" value="Unassembled WGS sequence"/>
</dbReference>
<dbReference type="EMBL" id="FZMO01000377">
    <property type="protein sequence ID" value="SNQ50300.1"/>
    <property type="molecule type" value="Genomic_DNA"/>
</dbReference>
<dbReference type="PROSITE" id="PS00622">
    <property type="entry name" value="HTH_LUXR_1"/>
    <property type="match status" value="1"/>
</dbReference>
<dbReference type="Pfam" id="PF00072">
    <property type="entry name" value="Response_reg"/>
    <property type="match status" value="1"/>
</dbReference>
<dbReference type="CDD" id="cd06170">
    <property type="entry name" value="LuxR_C_like"/>
    <property type="match status" value="1"/>
</dbReference>
<proteinExistence type="predicted"/>
<gene>
    <name evidence="8" type="ORF">FRACA_4380002</name>
</gene>
<keyword evidence="2" id="KW-0805">Transcription regulation</keyword>
<sequence>MRVAVADDAALFREGLVLLLSTAGHQVVGCVGDGDALLDLLAVEPVDVVVLDIRMPPGPEGGLSTAARVRDRHPGIGLLLLSHYAETLYLLRFLEIGTERIGYRLKERIAGVRVLTDTLDRIEAGEIVIESVLARRLVERPAVAGGPLASLSPRESEVLRLMAEGRSNNGIAAALYVSAKSVEKYSASIFAKLDLPVDSTAHHRRVLAVLRYLDAVRTGG</sequence>
<reference evidence="8 9" key="1">
    <citation type="submission" date="2017-06" db="EMBL/GenBank/DDBJ databases">
        <authorList>
            <person name="Kim H.J."/>
            <person name="Triplett B.A."/>
        </authorList>
    </citation>
    <scope>NUCLEOTIDE SEQUENCE [LARGE SCALE GENOMIC DNA]</scope>
    <source>
        <strain evidence="8">FRACA_ARgP5</strain>
    </source>
</reference>
<dbReference type="InterPro" id="IPR058245">
    <property type="entry name" value="NreC/VraR/RcsB-like_REC"/>
</dbReference>
<name>A0A2I2KXB2_9ACTN</name>
<dbReference type="InterPro" id="IPR016032">
    <property type="entry name" value="Sig_transdc_resp-reg_C-effctor"/>
</dbReference>
<protein>
    <submittedName>
        <fullName evidence="8">Putative transcriptional regulator</fullName>
    </submittedName>
</protein>
<dbReference type="SMART" id="SM00448">
    <property type="entry name" value="REC"/>
    <property type="match status" value="1"/>
</dbReference>
<feature type="domain" description="HTH luxR-type" evidence="6">
    <location>
        <begin position="144"/>
        <end position="207"/>
    </location>
</feature>
<dbReference type="InterPro" id="IPR011006">
    <property type="entry name" value="CheY-like_superfamily"/>
</dbReference>
<dbReference type="RefSeq" id="WP_101833601.1">
    <property type="nucleotide sequence ID" value="NZ_FZMO01000377.1"/>
</dbReference>
<dbReference type="GO" id="GO:0006355">
    <property type="term" value="P:regulation of DNA-templated transcription"/>
    <property type="evidence" value="ECO:0007669"/>
    <property type="project" value="InterPro"/>
</dbReference>
<evidence type="ECO:0000256" key="5">
    <source>
        <dbReference type="PROSITE-ProRule" id="PRU00169"/>
    </source>
</evidence>
<organism evidence="8 9">
    <name type="scientific">Frankia canadensis</name>
    <dbReference type="NCBI Taxonomy" id="1836972"/>
    <lineage>
        <taxon>Bacteria</taxon>
        <taxon>Bacillati</taxon>
        <taxon>Actinomycetota</taxon>
        <taxon>Actinomycetes</taxon>
        <taxon>Frankiales</taxon>
        <taxon>Frankiaceae</taxon>
        <taxon>Frankia</taxon>
    </lineage>
</organism>
<feature type="domain" description="Response regulatory" evidence="7">
    <location>
        <begin position="2"/>
        <end position="116"/>
    </location>
</feature>
<dbReference type="Pfam" id="PF00196">
    <property type="entry name" value="GerE"/>
    <property type="match status" value="1"/>
</dbReference>
<dbReference type="PROSITE" id="PS50043">
    <property type="entry name" value="HTH_LUXR_2"/>
    <property type="match status" value="1"/>
</dbReference>
<evidence type="ECO:0000256" key="3">
    <source>
        <dbReference type="ARBA" id="ARBA00023125"/>
    </source>
</evidence>
<evidence type="ECO:0000259" key="7">
    <source>
        <dbReference type="PROSITE" id="PS50110"/>
    </source>
</evidence>
<evidence type="ECO:0000259" key="6">
    <source>
        <dbReference type="PROSITE" id="PS50043"/>
    </source>
</evidence>
<dbReference type="PROSITE" id="PS50110">
    <property type="entry name" value="RESPONSE_REGULATORY"/>
    <property type="match status" value="1"/>
</dbReference>
<dbReference type="SUPFAM" id="SSF46894">
    <property type="entry name" value="C-terminal effector domain of the bipartite response regulators"/>
    <property type="match status" value="1"/>
</dbReference>
<feature type="modified residue" description="4-aspartylphosphate" evidence="5">
    <location>
        <position position="52"/>
    </location>
</feature>
<dbReference type="InterPro" id="IPR001789">
    <property type="entry name" value="Sig_transdc_resp-reg_receiver"/>
</dbReference>
<dbReference type="SMART" id="SM00421">
    <property type="entry name" value="HTH_LUXR"/>
    <property type="match status" value="1"/>
</dbReference>
<dbReference type="CDD" id="cd17535">
    <property type="entry name" value="REC_NarL-like"/>
    <property type="match status" value="1"/>
</dbReference>
<dbReference type="AlphaFoldDB" id="A0A2I2KXB2"/>
<dbReference type="InterPro" id="IPR039420">
    <property type="entry name" value="WalR-like"/>
</dbReference>
<dbReference type="GO" id="GO:0000160">
    <property type="term" value="P:phosphorelay signal transduction system"/>
    <property type="evidence" value="ECO:0007669"/>
    <property type="project" value="InterPro"/>
</dbReference>
<dbReference type="Gene3D" id="3.40.50.2300">
    <property type="match status" value="1"/>
</dbReference>
<accession>A0A2I2KXB2</accession>